<name>A0A317XXK3_9BASI</name>
<sequence length="70" mass="7664">MTNSTAQGPCDVHAHFTCIVCIEHAQLASHTVQYSIVQRNATQHSTAQHSTAQHRTVNLYWNSTLCTGVG</sequence>
<proteinExistence type="predicted"/>
<protein>
    <submittedName>
        <fullName evidence="1">Uncharacterized protein</fullName>
    </submittedName>
</protein>
<dbReference type="OrthoDB" id="5425409at2759"/>
<evidence type="ECO:0000313" key="1">
    <source>
        <dbReference type="EMBL" id="PWZ02041.1"/>
    </source>
</evidence>
<accession>A0A317XXK3</accession>
<keyword evidence="2" id="KW-1185">Reference proteome</keyword>
<gene>
    <name evidence="1" type="ORF">BCV70DRAFT_198319</name>
</gene>
<organism evidence="1 2">
    <name type="scientific">Testicularia cyperi</name>
    <dbReference type="NCBI Taxonomy" id="1882483"/>
    <lineage>
        <taxon>Eukaryota</taxon>
        <taxon>Fungi</taxon>
        <taxon>Dikarya</taxon>
        <taxon>Basidiomycota</taxon>
        <taxon>Ustilaginomycotina</taxon>
        <taxon>Ustilaginomycetes</taxon>
        <taxon>Ustilaginales</taxon>
        <taxon>Anthracoideaceae</taxon>
        <taxon>Testicularia</taxon>
    </lineage>
</organism>
<evidence type="ECO:0000313" key="2">
    <source>
        <dbReference type="Proteomes" id="UP000246740"/>
    </source>
</evidence>
<dbReference type="AlphaFoldDB" id="A0A317XXK3"/>
<dbReference type="InParanoid" id="A0A317XXK3"/>
<reference evidence="1 2" key="1">
    <citation type="journal article" date="2018" name="Mol. Biol. Evol.">
        <title>Broad Genomic Sampling Reveals a Smut Pathogenic Ancestry of the Fungal Clade Ustilaginomycotina.</title>
        <authorList>
            <person name="Kijpornyongpan T."/>
            <person name="Mondo S.J."/>
            <person name="Barry K."/>
            <person name="Sandor L."/>
            <person name="Lee J."/>
            <person name="Lipzen A."/>
            <person name="Pangilinan J."/>
            <person name="LaButti K."/>
            <person name="Hainaut M."/>
            <person name="Henrissat B."/>
            <person name="Grigoriev I.V."/>
            <person name="Spatafora J.W."/>
            <person name="Aime M.C."/>
        </authorList>
    </citation>
    <scope>NUCLEOTIDE SEQUENCE [LARGE SCALE GENOMIC DNA]</scope>
    <source>
        <strain evidence="1 2">MCA 3645</strain>
    </source>
</reference>
<dbReference type="EMBL" id="KZ819189">
    <property type="protein sequence ID" value="PWZ02041.1"/>
    <property type="molecule type" value="Genomic_DNA"/>
</dbReference>
<dbReference type="Proteomes" id="UP000246740">
    <property type="component" value="Unassembled WGS sequence"/>
</dbReference>